<comment type="subcellular location">
    <subcellularLocation>
        <location evidence="1 6">Cell membrane</location>
        <topology evidence="1 6">Multi-pass membrane protein</topology>
    </subcellularLocation>
</comment>
<dbReference type="PIRSF" id="PIRSF018968">
    <property type="entry name" value="ABC_permease_BceB"/>
    <property type="match status" value="1"/>
</dbReference>
<dbReference type="InterPro" id="IPR027022">
    <property type="entry name" value="ABC_permease_BceB-typ"/>
</dbReference>
<feature type="transmembrane region" description="Helical" evidence="6">
    <location>
        <begin position="289"/>
        <end position="310"/>
    </location>
</feature>
<keyword evidence="5 6" id="KW-0472">Membrane</keyword>
<keyword evidence="6" id="KW-0813">Transport</keyword>
<feature type="domain" description="ABC3 transporter permease C-terminal" evidence="7">
    <location>
        <begin position="62"/>
        <end position="178"/>
    </location>
</feature>
<comment type="similarity">
    <text evidence="6">Belongs to the ABC-4 integral membrane protein family.</text>
</comment>
<keyword evidence="9" id="KW-1185">Reference proteome</keyword>
<feature type="transmembrane region" description="Helical" evidence="6">
    <location>
        <begin position="229"/>
        <end position="256"/>
    </location>
</feature>
<accession>A0A4R6TUG5</accession>
<evidence type="ECO:0000256" key="3">
    <source>
        <dbReference type="ARBA" id="ARBA00022692"/>
    </source>
</evidence>
<keyword evidence="2 6" id="KW-1003">Cell membrane</keyword>
<keyword evidence="3 6" id="KW-0812">Transmembrane</keyword>
<evidence type="ECO:0000313" key="8">
    <source>
        <dbReference type="EMBL" id="TDQ37370.1"/>
    </source>
</evidence>
<sequence>MTTISLVLRSMRKNIKMYYLYFFALIVSVGLFFIFSTLQYDSSLDELMESTYFSTAFQVARLLLISITIVFSLYATTIFLSRRSQELGIYQLIGLSKRWVVRVLLLENVILGIGALFTGMVVGVLLSRFFLIILLNLIGVEDIVGLSLSWQATIQTLLIFAVLIVVSSLQIFIKIYRSTLLELFQAEKQHDDIKTRPGLTSGFLAVVGFVLVGYGYYLSTIILDNVDSLLFIMLAVLALTITGTYLIFQTSISWLFHLFRKNKNGHLGLYHSLSIAPLMHRMKGNANSLTLITVLSAMTITMISLSYSLYYSSETDVKMKMPFDFVLEDMESEAEALIEELNDDEIDVTHHKVKMLRFPADFVDSNQNPFTQTAMLLPAEQLLQASLDITIPEDGEAVYYHSSALIEGVDGSFPKDVLYESSEDSVSWKISELIPENAMNFTLYGQQLVVSERTFDRAVQMMKEDNEVEYVTLDTFMLNQTDEREKASPLFMSSFDGDQFIIDYYSIYQEALQQFGLLIFVTGFLGFVFLLSTGSILYFKQMTEAEQEKNHYKTLRQLGFQVHDIMKGIIRKQAIVFLIPLFIGLFHAAFAVNVGSVLVVSNIVMPTIIGMAAYVFIYLLFAVLTINYYSKIVKSSL</sequence>
<dbReference type="GO" id="GO:0005886">
    <property type="term" value="C:plasma membrane"/>
    <property type="evidence" value="ECO:0007669"/>
    <property type="project" value="UniProtKB-SubCell"/>
</dbReference>
<dbReference type="Proteomes" id="UP000295632">
    <property type="component" value="Unassembled WGS sequence"/>
</dbReference>
<evidence type="ECO:0000256" key="5">
    <source>
        <dbReference type="ARBA" id="ARBA00023136"/>
    </source>
</evidence>
<dbReference type="RefSeq" id="WP_133581223.1">
    <property type="nucleotide sequence ID" value="NZ_SNYJ01000013.1"/>
</dbReference>
<gene>
    <name evidence="8" type="ORF">EV213_1134</name>
</gene>
<evidence type="ECO:0000256" key="1">
    <source>
        <dbReference type="ARBA" id="ARBA00004651"/>
    </source>
</evidence>
<keyword evidence="4 6" id="KW-1133">Transmembrane helix</keyword>
<dbReference type="Pfam" id="PF02687">
    <property type="entry name" value="FtsX"/>
    <property type="match status" value="2"/>
</dbReference>
<evidence type="ECO:0000256" key="2">
    <source>
        <dbReference type="ARBA" id="ARBA00022475"/>
    </source>
</evidence>
<dbReference type="OrthoDB" id="1705903at2"/>
<feature type="domain" description="ABC3 transporter permease C-terminal" evidence="7">
    <location>
        <begin position="524"/>
        <end position="626"/>
    </location>
</feature>
<feature type="transmembrane region" description="Helical" evidence="6">
    <location>
        <begin position="60"/>
        <end position="80"/>
    </location>
</feature>
<evidence type="ECO:0000259" key="7">
    <source>
        <dbReference type="Pfam" id="PF02687"/>
    </source>
</evidence>
<reference evidence="8 9" key="1">
    <citation type="submission" date="2019-03" db="EMBL/GenBank/DDBJ databases">
        <title>Genomic Encyclopedia of Type Strains, Phase IV (KMG-IV): sequencing the most valuable type-strain genomes for metagenomic binning, comparative biology and taxonomic classification.</title>
        <authorList>
            <person name="Goeker M."/>
        </authorList>
    </citation>
    <scope>NUCLEOTIDE SEQUENCE [LARGE SCALE GENOMIC DNA]</scope>
    <source>
        <strain evidence="8 9">DSM 28697</strain>
    </source>
</reference>
<comment type="caution">
    <text evidence="8">The sequence shown here is derived from an EMBL/GenBank/DDBJ whole genome shotgun (WGS) entry which is preliminary data.</text>
</comment>
<feature type="transmembrane region" description="Helical" evidence="6">
    <location>
        <begin position="154"/>
        <end position="176"/>
    </location>
</feature>
<feature type="transmembrane region" description="Helical" evidence="6">
    <location>
        <begin position="515"/>
        <end position="539"/>
    </location>
</feature>
<feature type="transmembrane region" description="Helical" evidence="6">
    <location>
        <begin position="197"/>
        <end position="217"/>
    </location>
</feature>
<evidence type="ECO:0000313" key="9">
    <source>
        <dbReference type="Proteomes" id="UP000295632"/>
    </source>
</evidence>
<feature type="transmembrane region" description="Helical" evidence="6">
    <location>
        <begin position="575"/>
        <end position="601"/>
    </location>
</feature>
<protein>
    <submittedName>
        <fullName evidence="8">Bacitracin transport system permease protein</fullName>
    </submittedName>
</protein>
<evidence type="ECO:0000256" key="6">
    <source>
        <dbReference type="PIRNR" id="PIRNR018968"/>
    </source>
</evidence>
<feature type="transmembrane region" description="Helical" evidence="6">
    <location>
        <begin position="607"/>
        <end position="629"/>
    </location>
</feature>
<evidence type="ECO:0000256" key="4">
    <source>
        <dbReference type="ARBA" id="ARBA00022989"/>
    </source>
</evidence>
<dbReference type="GO" id="GO:0055085">
    <property type="term" value="P:transmembrane transport"/>
    <property type="evidence" value="ECO:0007669"/>
    <property type="project" value="UniProtKB-UniRule"/>
</dbReference>
<name>A0A4R6TUG5_9BACI</name>
<dbReference type="InterPro" id="IPR052536">
    <property type="entry name" value="ABC-4_Integral_Memb_Prot"/>
</dbReference>
<feature type="transmembrane region" description="Helical" evidence="6">
    <location>
        <begin position="101"/>
        <end position="134"/>
    </location>
</feature>
<dbReference type="AlphaFoldDB" id="A0A4R6TUG5"/>
<dbReference type="EMBL" id="SNYJ01000013">
    <property type="protein sequence ID" value="TDQ37370.1"/>
    <property type="molecule type" value="Genomic_DNA"/>
</dbReference>
<dbReference type="InterPro" id="IPR003838">
    <property type="entry name" value="ABC3_permease_C"/>
</dbReference>
<feature type="transmembrane region" description="Helical" evidence="6">
    <location>
        <begin position="18"/>
        <end position="40"/>
    </location>
</feature>
<proteinExistence type="inferred from homology"/>
<dbReference type="PANTHER" id="PTHR46795">
    <property type="entry name" value="ABC TRANSPORTER PERMEASE-RELATED-RELATED"/>
    <property type="match status" value="1"/>
</dbReference>
<organism evidence="8 9">
    <name type="scientific">Aureibacillus halotolerans</name>
    <dbReference type="NCBI Taxonomy" id="1508390"/>
    <lineage>
        <taxon>Bacteria</taxon>
        <taxon>Bacillati</taxon>
        <taxon>Bacillota</taxon>
        <taxon>Bacilli</taxon>
        <taxon>Bacillales</taxon>
        <taxon>Bacillaceae</taxon>
        <taxon>Aureibacillus</taxon>
    </lineage>
</organism>
<dbReference type="PANTHER" id="PTHR46795:SF3">
    <property type="entry name" value="ABC TRANSPORTER PERMEASE"/>
    <property type="match status" value="1"/>
</dbReference>